<proteinExistence type="inferred from homology"/>
<dbReference type="OMA" id="TAGPCII"/>
<dbReference type="PANTHER" id="PTHR24321">
    <property type="entry name" value="DEHYDROGENASES, SHORT CHAIN"/>
    <property type="match status" value="1"/>
</dbReference>
<dbReference type="SUPFAM" id="SSF51735">
    <property type="entry name" value="NAD(P)-binding Rossmann-fold domains"/>
    <property type="match status" value="1"/>
</dbReference>
<dbReference type="Pfam" id="PF13561">
    <property type="entry name" value="adh_short_C2"/>
    <property type="match status" value="1"/>
</dbReference>
<keyword evidence="2" id="KW-0521">NADP</keyword>
<accession>A0A0E9NE31</accession>
<keyword evidence="5" id="KW-1185">Reference proteome</keyword>
<protein>
    <recommendedName>
        <fullName evidence="6">Oxidoreductase</fullName>
    </recommendedName>
</protein>
<keyword evidence="3" id="KW-0560">Oxidoreductase</keyword>
<dbReference type="Proteomes" id="UP000033140">
    <property type="component" value="Unassembled WGS sequence"/>
</dbReference>
<evidence type="ECO:0000256" key="3">
    <source>
        <dbReference type="ARBA" id="ARBA00023002"/>
    </source>
</evidence>
<sequence length="329" mass="36119">MGRLRAGLCWLENCMFWMNECVDLIPFLGGVMTSGQMTCVPRKSLNSCTDLFAIEKEKDKTNPWKRMKAMKHIIVTGAANGLGRYLATDLLTRGYRVTFADADRAALQKLPSLIPDTKNAHFQYCDISSEDSVKKLFEDAISADPEGGLWGLVNNAGIAAAFLDPSNPAATMDELPSSAFMSYVNTNLVGTYMCSRYAVPYLRKSEGCVVNIASTRAWMSEPNCEGYAASKGGVVALTHAMAVSLGPNVRVNSVSPGWIDVRHLQTDTKGEEQEELRKEDHEQHPAGRVGMPEDLARVVRMLVEDVGGFITGQDFVVDGGMTKKMIYKE</sequence>
<dbReference type="InterPro" id="IPR036291">
    <property type="entry name" value="NAD(P)-bd_dom_sf"/>
</dbReference>
<dbReference type="Gene3D" id="3.40.50.720">
    <property type="entry name" value="NAD(P)-binding Rossmann-like Domain"/>
    <property type="match status" value="1"/>
</dbReference>
<evidence type="ECO:0008006" key="6">
    <source>
        <dbReference type="Google" id="ProtNLM"/>
    </source>
</evidence>
<evidence type="ECO:0000313" key="4">
    <source>
        <dbReference type="EMBL" id="GAO47670.1"/>
    </source>
</evidence>
<name>A0A0E9NE31_SAICN</name>
<reference evidence="4 5" key="2">
    <citation type="journal article" date="2014" name="J. Gen. Appl. Microbiol.">
        <title>The early diverging ascomycetous budding yeast Saitoella complicata has three histone deacetylases belonging to the Clr6, Hos2, and Rpd3 lineages.</title>
        <authorList>
            <person name="Nishida H."/>
            <person name="Matsumoto T."/>
            <person name="Kondo S."/>
            <person name="Hamamoto M."/>
            <person name="Yoshikawa H."/>
        </authorList>
    </citation>
    <scope>NUCLEOTIDE SEQUENCE [LARGE SCALE GENOMIC DNA]</scope>
    <source>
        <strain evidence="4 5">NRRL Y-17804</strain>
    </source>
</reference>
<dbReference type="STRING" id="698492.A0A0E9NE31"/>
<comment type="similarity">
    <text evidence="1">Belongs to the short-chain dehydrogenases/reductases (SDR) family.</text>
</comment>
<dbReference type="PRINTS" id="PR00081">
    <property type="entry name" value="GDHRDH"/>
</dbReference>
<evidence type="ECO:0000256" key="1">
    <source>
        <dbReference type="ARBA" id="ARBA00006484"/>
    </source>
</evidence>
<dbReference type="InterPro" id="IPR020904">
    <property type="entry name" value="Sc_DH/Rdtase_CS"/>
</dbReference>
<evidence type="ECO:0000256" key="2">
    <source>
        <dbReference type="ARBA" id="ARBA00022857"/>
    </source>
</evidence>
<reference evidence="4 5" key="3">
    <citation type="journal article" date="2015" name="Genome Announc.">
        <title>Draft Genome Sequence of the Archiascomycetous Yeast Saitoella complicata.</title>
        <authorList>
            <person name="Yamauchi K."/>
            <person name="Kondo S."/>
            <person name="Hamamoto M."/>
            <person name="Takahashi Y."/>
            <person name="Ogura Y."/>
            <person name="Hayashi T."/>
            <person name="Nishida H."/>
        </authorList>
    </citation>
    <scope>NUCLEOTIDE SEQUENCE [LARGE SCALE GENOMIC DNA]</scope>
    <source>
        <strain evidence="4 5">NRRL Y-17804</strain>
    </source>
</reference>
<evidence type="ECO:0000313" key="5">
    <source>
        <dbReference type="Proteomes" id="UP000033140"/>
    </source>
</evidence>
<organism evidence="4 5">
    <name type="scientific">Saitoella complicata (strain BCRC 22490 / CBS 7301 / JCM 7358 / NBRC 10748 / NRRL Y-17804)</name>
    <dbReference type="NCBI Taxonomy" id="698492"/>
    <lineage>
        <taxon>Eukaryota</taxon>
        <taxon>Fungi</taxon>
        <taxon>Dikarya</taxon>
        <taxon>Ascomycota</taxon>
        <taxon>Taphrinomycotina</taxon>
        <taxon>Taphrinomycotina incertae sedis</taxon>
        <taxon>Saitoella</taxon>
    </lineage>
</organism>
<comment type="caution">
    <text evidence="4">The sequence shown here is derived from an EMBL/GenBank/DDBJ whole genome shotgun (WGS) entry which is preliminary data.</text>
</comment>
<dbReference type="PANTHER" id="PTHR24321:SF8">
    <property type="entry name" value="ESTRADIOL 17-BETA-DEHYDROGENASE 8-RELATED"/>
    <property type="match status" value="1"/>
</dbReference>
<reference evidence="4 5" key="1">
    <citation type="journal article" date="2011" name="J. Gen. Appl. Microbiol.">
        <title>Draft genome sequencing of the enigmatic yeast Saitoella complicata.</title>
        <authorList>
            <person name="Nishida H."/>
            <person name="Hamamoto M."/>
            <person name="Sugiyama J."/>
        </authorList>
    </citation>
    <scope>NUCLEOTIDE SEQUENCE [LARGE SCALE GENOMIC DNA]</scope>
    <source>
        <strain evidence="4 5">NRRL Y-17804</strain>
    </source>
</reference>
<dbReference type="EMBL" id="BACD03000010">
    <property type="protein sequence ID" value="GAO47670.1"/>
    <property type="molecule type" value="Genomic_DNA"/>
</dbReference>
<dbReference type="PRINTS" id="PR00080">
    <property type="entry name" value="SDRFAMILY"/>
</dbReference>
<dbReference type="InterPro" id="IPR002347">
    <property type="entry name" value="SDR_fam"/>
</dbReference>
<dbReference type="FunFam" id="3.40.50.720:FF:000084">
    <property type="entry name" value="Short-chain dehydrogenase reductase"/>
    <property type="match status" value="1"/>
</dbReference>
<dbReference type="GO" id="GO:0016491">
    <property type="term" value="F:oxidoreductase activity"/>
    <property type="evidence" value="ECO:0007669"/>
    <property type="project" value="UniProtKB-KW"/>
</dbReference>
<dbReference type="AlphaFoldDB" id="A0A0E9NE31"/>
<gene>
    <name evidence="4" type="ORF">G7K_1869-t1</name>
</gene>
<dbReference type="PROSITE" id="PS00061">
    <property type="entry name" value="ADH_SHORT"/>
    <property type="match status" value="1"/>
</dbReference>